<evidence type="ECO:0000313" key="17">
    <source>
        <dbReference type="Proteomes" id="UP000594001"/>
    </source>
</evidence>
<evidence type="ECO:0000256" key="1">
    <source>
        <dbReference type="ARBA" id="ARBA00003294"/>
    </source>
</evidence>
<dbReference type="UniPathway" id="UPA00034">
    <property type="reaction ID" value="UER00017"/>
</dbReference>
<keyword evidence="7 12" id="KW-0220">Diaminopimelate biosynthesis</keyword>
<dbReference type="SMART" id="SM01130">
    <property type="entry name" value="DHDPS"/>
    <property type="match status" value="1"/>
</dbReference>
<dbReference type="GO" id="GO:0005829">
    <property type="term" value="C:cytosol"/>
    <property type="evidence" value="ECO:0007669"/>
    <property type="project" value="TreeGrafter"/>
</dbReference>
<comment type="function">
    <text evidence="1 12">Catalyzes the condensation of (S)-aspartate-beta-semialdehyde [(S)-ASA] and pyruvate to 4-hydroxy-tetrahydrodipicolinate (HTPA).</text>
</comment>
<feature type="site" description="Part of a proton relay during catalysis" evidence="12">
    <location>
        <position position="43"/>
    </location>
</feature>
<dbReference type="PANTHER" id="PTHR12128:SF66">
    <property type="entry name" value="4-HYDROXY-2-OXOGLUTARATE ALDOLASE, MITOCHONDRIAL"/>
    <property type="match status" value="1"/>
</dbReference>
<keyword evidence="17" id="KW-1185">Reference proteome</keyword>
<dbReference type="InterPro" id="IPR013785">
    <property type="entry name" value="Aldolase_TIM"/>
</dbReference>
<evidence type="ECO:0000256" key="12">
    <source>
        <dbReference type="HAMAP-Rule" id="MF_00418"/>
    </source>
</evidence>
<keyword evidence="5 12" id="KW-0963">Cytoplasm</keyword>
<evidence type="ECO:0000256" key="9">
    <source>
        <dbReference type="ARBA" id="ARBA00023239"/>
    </source>
</evidence>
<dbReference type="InterPro" id="IPR002220">
    <property type="entry name" value="DapA-like"/>
</dbReference>
<evidence type="ECO:0000256" key="11">
    <source>
        <dbReference type="ARBA" id="ARBA00047836"/>
    </source>
</evidence>
<comment type="caution">
    <text evidence="12">Was originally thought to be a dihydrodipicolinate synthase (DHDPS), catalyzing the condensation of (S)-aspartate-beta-semialdehyde [(S)-ASA] and pyruvate to dihydrodipicolinate (DHDP). However, it was shown in E.coli that the product of the enzymatic reaction is not dihydrodipicolinate but in fact (4S)-4-hydroxy-2,3,4,5-tetrahydro-(2S)-dipicolinic acid (HTPA), and that the consecutive dehydration reaction leading to DHDP is not spontaneous but catalyzed by DapB.</text>
</comment>
<evidence type="ECO:0000256" key="2">
    <source>
        <dbReference type="ARBA" id="ARBA00005120"/>
    </source>
</evidence>
<evidence type="ECO:0000256" key="4">
    <source>
        <dbReference type="ARBA" id="ARBA00012086"/>
    </source>
</evidence>
<dbReference type="CDD" id="cd00950">
    <property type="entry name" value="DHDPS"/>
    <property type="match status" value="1"/>
</dbReference>
<keyword evidence="10 12" id="KW-0704">Schiff base</keyword>
<evidence type="ECO:0000256" key="7">
    <source>
        <dbReference type="ARBA" id="ARBA00022915"/>
    </source>
</evidence>
<dbReference type="HAMAP" id="MF_00418">
    <property type="entry name" value="DapA"/>
    <property type="match status" value="1"/>
</dbReference>
<keyword evidence="6 12" id="KW-0028">Amino-acid biosynthesis</keyword>
<feature type="binding site" evidence="12 15">
    <location>
        <position position="203"/>
    </location>
    <ligand>
        <name>pyruvate</name>
        <dbReference type="ChEBI" id="CHEBI:15361"/>
    </ligand>
</feature>
<evidence type="ECO:0000256" key="5">
    <source>
        <dbReference type="ARBA" id="ARBA00022490"/>
    </source>
</evidence>
<feature type="active site" description="Schiff-base intermediate with substrate" evidence="12 14">
    <location>
        <position position="160"/>
    </location>
</feature>
<keyword evidence="9 12" id="KW-0456">Lyase</keyword>
<dbReference type="InterPro" id="IPR005263">
    <property type="entry name" value="DapA"/>
</dbReference>
<dbReference type="GO" id="GO:0008840">
    <property type="term" value="F:4-hydroxy-tetrahydrodipicolinate synthase activity"/>
    <property type="evidence" value="ECO:0007669"/>
    <property type="project" value="UniProtKB-UniRule"/>
</dbReference>
<evidence type="ECO:0000256" key="10">
    <source>
        <dbReference type="ARBA" id="ARBA00023270"/>
    </source>
</evidence>
<comment type="similarity">
    <text evidence="3 12 13">Belongs to the DapA family.</text>
</comment>
<dbReference type="PRINTS" id="PR00146">
    <property type="entry name" value="DHPICSNTHASE"/>
</dbReference>
<comment type="catalytic activity">
    <reaction evidence="11 12">
        <text>L-aspartate 4-semialdehyde + pyruvate = (2S,4S)-4-hydroxy-2,3,4,5-tetrahydrodipicolinate + H2O + H(+)</text>
        <dbReference type="Rhea" id="RHEA:34171"/>
        <dbReference type="ChEBI" id="CHEBI:15361"/>
        <dbReference type="ChEBI" id="CHEBI:15377"/>
        <dbReference type="ChEBI" id="CHEBI:15378"/>
        <dbReference type="ChEBI" id="CHEBI:67139"/>
        <dbReference type="ChEBI" id="CHEBI:537519"/>
        <dbReference type="EC" id="4.3.3.7"/>
    </reaction>
</comment>
<dbReference type="GO" id="GO:0019877">
    <property type="term" value="P:diaminopimelate biosynthetic process"/>
    <property type="evidence" value="ECO:0007669"/>
    <property type="project" value="UniProtKB-UniRule"/>
</dbReference>
<dbReference type="PANTHER" id="PTHR12128">
    <property type="entry name" value="DIHYDRODIPICOLINATE SYNTHASE"/>
    <property type="match status" value="1"/>
</dbReference>
<sequence length="293" mass="32081">MLSGTLTALITPFKNGNVDFEALERFVEWQIASGINGLVPCASTGEFATLSKDEQKEILKTVVRVNNGRVPVVAGASDINPYNVIDLGRQAMECGVDAVMVVAPYYVKPTQDQIHDFYTLIDDSLKCPLLLYNNPGRCAISMSVETIVKLSSRKTIIGIKEADADITRPTKFLNSINRTDFAILSGNSSSTPAFLAEGGHGTISVTSNVDPVRCVQNVNAWFDQDLKTFARLRQELIDLDEALYLEPAPATIKYALSVRGICSDEVRPPLGRFTDKHKPEINQLLSSMNLGKV</sequence>
<keyword evidence="8 12" id="KW-0457">Lysine biosynthesis</keyword>
<dbReference type="Proteomes" id="UP000594001">
    <property type="component" value="Chromosome"/>
</dbReference>
<dbReference type="AlphaFoldDB" id="A0A7L9RUG5"/>
<feature type="site" description="Part of a proton relay during catalysis" evidence="12">
    <location>
        <position position="106"/>
    </location>
</feature>
<evidence type="ECO:0000256" key="13">
    <source>
        <dbReference type="PIRNR" id="PIRNR001365"/>
    </source>
</evidence>
<protein>
    <recommendedName>
        <fullName evidence="4 12">4-hydroxy-tetrahydrodipicolinate synthase</fullName>
        <shortName evidence="12">HTPA synthase</shortName>
        <ecNumber evidence="4 12">4.3.3.7</ecNumber>
    </recommendedName>
</protein>
<dbReference type="EMBL" id="CP054719">
    <property type="protein sequence ID" value="QOL20159.1"/>
    <property type="molecule type" value="Genomic_DNA"/>
</dbReference>
<dbReference type="PIRSF" id="PIRSF001365">
    <property type="entry name" value="DHDPS"/>
    <property type="match status" value="1"/>
</dbReference>
<evidence type="ECO:0000313" key="16">
    <source>
        <dbReference type="EMBL" id="QOL20159.1"/>
    </source>
</evidence>
<feature type="active site" description="Proton donor/acceptor" evidence="12 14">
    <location>
        <position position="132"/>
    </location>
</feature>
<evidence type="ECO:0000256" key="14">
    <source>
        <dbReference type="PIRSR" id="PIRSR001365-1"/>
    </source>
</evidence>
<gene>
    <name evidence="12 16" type="primary">dapA</name>
    <name evidence="16" type="ORF">CPBP_00940</name>
</gene>
<comment type="pathway">
    <text evidence="2 12">Amino-acid biosynthesis; L-lysine biosynthesis via DAP pathway; (S)-tetrahydrodipicolinate from L-aspartate: step 3/4.</text>
</comment>
<organism evidence="16 17">
    <name type="scientific">Candidatus Bodocaedibacter vickermanii</name>
    <dbReference type="NCBI Taxonomy" id="2741701"/>
    <lineage>
        <taxon>Bacteria</taxon>
        <taxon>Pseudomonadati</taxon>
        <taxon>Pseudomonadota</taxon>
        <taxon>Alphaproteobacteria</taxon>
        <taxon>Holosporales</taxon>
        <taxon>Candidatus Paracaedibacteraceae</taxon>
        <taxon>Candidatus Bodocaedibacter</taxon>
    </lineage>
</organism>
<evidence type="ECO:0000256" key="3">
    <source>
        <dbReference type="ARBA" id="ARBA00007592"/>
    </source>
</evidence>
<evidence type="ECO:0000256" key="15">
    <source>
        <dbReference type="PIRSR" id="PIRSR001365-2"/>
    </source>
</evidence>
<name>A0A7L9RUG5_9PROT</name>
<dbReference type="GO" id="GO:0009089">
    <property type="term" value="P:lysine biosynthetic process via diaminopimelate"/>
    <property type="evidence" value="ECO:0007669"/>
    <property type="project" value="UniProtKB-UniRule"/>
</dbReference>
<evidence type="ECO:0000256" key="6">
    <source>
        <dbReference type="ARBA" id="ARBA00022605"/>
    </source>
</evidence>
<dbReference type="KEGG" id="pbal:CPBP_00940"/>
<comment type="subunit">
    <text evidence="12">Homotetramer; dimer of dimers.</text>
</comment>
<dbReference type="Gene3D" id="3.20.20.70">
    <property type="entry name" value="Aldolase class I"/>
    <property type="match status" value="1"/>
</dbReference>
<feature type="binding site" evidence="12 15">
    <location>
        <position position="44"/>
    </location>
    <ligand>
        <name>pyruvate</name>
        <dbReference type="ChEBI" id="CHEBI:15361"/>
    </ligand>
</feature>
<evidence type="ECO:0000256" key="8">
    <source>
        <dbReference type="ARBA" id="ARBA00023154"/>
    </source>
</evidence>
<reference evidence="16 17" key="1">
    <citation type="submission" date="2020-06" db="EMBL/GenBank/DDBJ databases">
        <title>The endosymbiont of the kinetoplastid Bodo saltans is a Paracaedibacter-like alpha-proteobacterium possessing a putative toxin-antitoxin system.</title>
        <authorList>
            <person name="Midha S."/>
            <person name="Rigden D.J."/>
            <person name="Siozios S."/>
            <person name="Hurst G.D.D."/>
            <person name="Jackson A.P."/>
        </authorList>
    </citation>
    <scope>NUCLEOTIDE SEQUENCE [LARGE SCALE GENOMIC DNA]</scope>
    <source>
        <strain evidence="16">Lake Konstanz</strain>
    </source>
</reference>
<comment type="subcellular location">
    <subcellularLocation>
        <location evidence="12">Cytoplasm</location>
    </subcellularLocation>
</comment>
<dbReference type="Pfam" id="PF00701">
    <property type="entry name" value="DHDPS"/>
    <property type="match status" value="1"/>
</dbReference>
<accession>A0A7L9RUG5</accession>
<dbReference type="EC" id="4.3.3.7" evidence="4 12"/>
<dbReference type="SUPFAM" id="SSF51569">
    <property type="entry name" value="Aldolase"/>
    <property type="match status" value="1"/>
</dbReference>
<proteinExistence type="inferred from homology"/>
<dbReference type="NCBIfam" id="TIGR00674">
    <property type="entry name" value="dapA"/>
    <property type="match status" value="1"/>
</dbReference>